<keyword evidence="1" id="KW-0812">Transmembrane</keyword>
<keyword evidence="1" id="KW-1133">Transmembrane helix</keyword>
<evidence type="ECO:0000256" key="1">
    <source>
        <dbReference type="SAM" id="Phobius"/>
    </source>
</evidence>
<feature type="transmembrane region" description="Helical" evidence="1">
    <location>
        <begin position="102"/>
        <end position="121"/>
    </location>
</feature>
<accession>A0A2D0MZI0</accession>
<proteinExistence type="predicted"/>
<comment type="caution">
    <text evidence="2">The sequence shown here is derived from an EMBL/GenBank/DDBJ whole genome shotgun (WGS) entry which is preliminary data.</text>
</comment>
<dbReference type="Proteomes" id="UP000223913">
    <property type="component" value="Unassembled WGS sequence"/>
</dbReference>
<sequence>MKDLLKNLGLLVDHQMQLPVDKTRFVGILRENVDDGGSLFDVFSSSKNVFKGYVDLGGFELKKRRKLFGRRHNLTKATGTFSQFGDTLQVDTEINGFHWSMAVFYVFVFLFYAVFLGAFFFTDSFDNSDTPPFLPIFFLLHAAIMIAIPYFLMKSGVKQMKHDLEREFFYLLQQDGTTV</sequence>
<reference evidence="2 3" key="1">
    <citation type="submission" date="2017-10" db="EMBL/GenBank/DDBJ databases">
        <title>The draft genome sequence of Lewinella nigricans NBRC 102662.</title>
        <authorList>
            <person name="Wang K."/>
        </authorList>
    </citation>
    <scope>NUCLEOTIDE SEQUENCE [LARGE SCALE GENOMIC DNA]</scope>
    <source>
        <strain evidence="2 3">NBRC 102662</strain>
    </source>
</reference>
<dbReference type="OrthoDB" id="886186at2"/>
<protein>
    <submittedName>
        <fullName evidence="2">Uncharacterized protein</fullName>
    </submittedName>
</protein>
<dbReference type="AlphaFoldDB" id="A0A2D0MZI0"/>
<gene>
    <name evidence="2" type="ORF">CRP01_36620</name>
</gene>
<evidence type="ECO:0000313" key="2">
    <source>
        <dbReference type="EMBL" id="PHN01526.1"/>
    </source>
</evidence>
<keyword evidence="3" id="KW-1185">Reference proteome</keyword>
<organism evidence="2 3">
    <name type="scientific">Flavilitoribacter nigricans (strain ATCC 23147 / DSM 23189 / NBRC 102662 / NCIMB 1420 / SS-2)</name>
    <name type="common">Lewinella nigricans</name>
    <dbReference type="NCBI Taxonomy" id="1122177"/>
    <lineage>
        <taxon>Bacteria</taxon>
        <taxon>Pseudomonadati</taxon>
        <taxon>Bacteroidota</taxon>
        <taxon>Saprospiria</taxon>
        <taxon>Saprospirales</taxon>
        <taxon>Lewinellaceae</taxon>
        <taxon>Flavilitoribacter</taxon>
    </lineage>
</organism>
<evidence type="ECO:0000313" key="3">
    <source>
        <dbReference type="Proteomes" id="UP000223913"/>
    </source>
</evidence>
<feature type="transmembrane region" description="Helical" evidence="1">
    <location>
        <begin position="133"/>
        <end position="152"/>
    </location>
</feature>
<keyword evidence="1" id="KW-0472">Membrane</keyword>
<dbReference type="RefSeq" id="WP_099155060.1">
    <property type="nucleotide sequence ID" value="NZ_PDUD01000053.1"/>
</dbReference>
<name>A0A2D0MZI0_FLAN2</name>
<dbReference type="EMBL" id="PDUD01000053">
    <property type="protein sequence ID" value="PHN01526.1"/>
    <property type="molecule type" value="Genomic_DNA"/>
</dbReference>